<organism evidence="1 2">
    <name type="scientific">Hirundo rustica rustica</name>
    <dbReference type="NCBI Taxonomy" id="333673"/>
    <lineage>
        <taxon>Eukaryota</taxon>
        <taxon>Metazoa</taxon>
        <taxon>Chordata</taxon>
        <taxon>Craniata</taxon>
        <taxon>Vertebrata</taxon>
        <taxon>Euteleostomi</taxon>
        <taxon>Archelosauria</taxon>
        <taxon>Archosauria</taxon>
        <taxon>Dinosauria</taxon>
        <taxon>Saurischia</taxon>
        <taxon>Theropoda</taxon>
        <taxon>Coelurosauria</taxon>
        <taxon>Aves</taxon>
        <taxon>Neognathae</taxon>
        <taxon>Neoaves</taxon>
        <taxon>Telluraves</taxon>
        <taxon>Australaves</taxon>
        <taxon>Passeriformes</taxon>
        <taxon>Sylvioidea</taxon>
        <taxon>Hirundinidae</taxon>
        <taxon>Hirundo</taxon>
    </lineage>
</organism>
<gene>
    <name evidence="1" type="ORF">DUI87_11440</name>
</gene>
<reference evidence="1 2" key="1">
    <citation type="submission" date="2018-07" db="EMBL/GenBank/DDBJ databases">
        <title>A high quality draft genome assembly of the barn swallow (H. rustica rustica).</title>
        <authorList>
            <person name="Formenti G."/>
            <person name="Chiara M."/>
            <person name="Poveda L."/>
            <person name="Francoijs K.-J."/>
            <person name="Bonisoli-Alquati A."/>
            <person name="Canova L."/>
            <person name="Gianfranceschi L."/>
            <person name="Horner D.S."/>
            <person name="Saino N."/>
        </authorList>
    </citation>
    <scope>NUCLEOTIDE SEQUENCE [LARGE SCALE GENOMIC DNA]</scope>
    <source>
        <strain evidence="1">Chelidonia</strain>
        <tissue evidence="1">Blood</tissue>
    </source>
</reference>
<evidence type="ECO:0000313" key="2">
    <source>
        <dbReference type="Proteomes" id="UP000269221"/>
    </source>
</evidence>
<protein>
    <submittedName>
        <fullName evidence="1">Uncharacterized protein</fullName>
    </submittedName>
</protein>
<name>A0A3M0KFG6_HIRRU</name>
<dbReference type="EMBL" id="QRBI01000108">
    <property type="protein sequence ID" value="RMC11321.1"/>
    <property type="molecule type" value="Genomic_DNA"/>
</dbReference>
<evidence type="ECO:0000313" key="1">
    <source>
        <dbReference type="EMBL" id="RMC11321.1"/>
    </source>
</evidence>
<sequence length="126" mass="14301">MQKKVKKGDPQLGTRKDKAGYSMKDTGFVSCHSFSAENAVLVETTEFKPGLKMLGKPMKVSIADPPGAERQFSAMDVVWRWRSLLGSRESRRDEDVGEINNSFTLAEYFDNQRSLLDFLQLKQRPV</sequence>
<dbReference type="Proteomes" id="UP000269221">
    <property type="component" value="Unassembled WGS sequence"/>
</dbReference>
<accession>A0A3M0KFG6</accession>
<comment type="caution">
    <text evidence="1">The sequence shown here is derived from an EMBL/GenBank/DDBJ whole genome shotgun (WGS) entry which is preliminary data.</text>
</comment>
<proteinExistence type="predicted"/>
<dbReference type="AlphaFoldDB" id="A0A3M0KFG6"/>
<keyword evidence="2" id="KW-1185">Reference proteome</keyword>